<dbReference type="Proteomes" id="UP001623349">
    <property type="component" value="Unassembled WGS sequence"/>
</dbReference>
<keyword evidence="1" id="KW-1133">Transmembrane helix</keyword>
<proteinExistence type="predicted"/>
<sequence length="340" mass="36764">MDQHWDKLLDPPHRFLDNVIPLGLDTIVHPQESLLRLWAVGQSTTYGQQSSGIYMSPLPPGEAELPQGDLLPLNSMGLAQKNLLALVNDLVDKVSINLSLVTVMAQVSIPALVSMVLNMVSLPILVSIALITASLLALAPVIQGLTSLPNSADMALVQGSLLVWINMDQQQDKILDPLHRVLDKVVPLGLDIMVLPQDNFQVVGHSSPLRMVNKVQDHVSHLPPGEAGLPQGVLLTLNSMEVALENILALINMDLGKVSLLTVGHMVLSLDSHLVMLRIDLTLVSLKAQFHHLTVVSMVLLHGSLLVLMSKSVDHINLPVVLKALPLKGILALDHVALVQ</sequence>
<reference evidence="2 3" key="1">
    <citation type="submission" date="2024-08" db="EMBL/GenBank/DDBJ databases">
        <title>The draft genome of Apodemus speciosus.</title>
        <authorList>
            <person name="Nabeshima K."/>
            <person name="Suzuki S."/>
            <person name="Onuma M."/>
        </authorList>
    </citation>
    <scope>NUCLEOTIDE SEQUENCE [LARGE SCALE GENOMIC DNA]</scope>
    <source>
        <strain evidence="2">IB14-021</strain>
    </source>
</reference>
<keyword evidence="1" id="KW-0472">Membrane</keyword>
<name>A0ABQ0ELQ7_APOSI</name>
<feature type="transmembrane region" description="Helical" evidence="1">
    <location>
        <begin position="124"/>
        <end position="142"/>
    </location>
</feature>
<comment type="caution">
    <text evidence="2">The sequence shown here is derived from an EMBL/GenBank/DDBJ whole genome shotgun (WGS) entry which is preliminary data.</text>
</comment>
<feature type="transmembrane region" description="Helical" evidence="1">
    <location>
        <begin position="96"/>
        <end position="117"/>
    </location>
</feature>
<evidence type="ECO:0000313" key="2">
    <source>
        <dbReference type="EMBL" id="GAB1287798.1"/>
    </source>
</evidence>
<protein>
    <submittedName>
        <fullName evidence="2">Hornerin</fullName>
    </submittedName>
</protein>
<evidence type="ECO:0000256" key="1">
    <source>
        <dbReference type="SAM" id="Phobius"/>
    </source>
</evidence>
<evidence type="ECO:0000313" key="3">
    <source>
        <dbReference type="Proteomes" id="UP001623349"/>
    </source>
</evidence>
<dbReference type="EMBL" id="BAAFST010000003">
    <property type="protein sequence ID" value="GAB1287798.1"/>
    <property type="molecule type" value="Genomic_DNA"/>
</dbReference>
<gene>
    <name evidence="2" type="ORF">APTSU1_000302800</name>
</gene>
<keyword evidence="3" id="KW-1185">Reference proteome</keyword>
<keyword evidence="1" id="KW-0812">Transmembrane</keyword>
<accession>A0ABQ0ELQ7</accession>
<organism evidence="2 3">
    <name type="scientific">Apodemus speciosus</name>
    <name type="common">Large Japanese field mouse</name>
    <dbReference type="NCBI Taxonomy" id="105296"/>
    <lineage>
        <taxon>Eukaryota</taxon>
        <taxon>Metazoa</taxon>
        <taxon>Chordata</taxon>
        <taxon>Craniata</taxon>
        <taxon>Vertebrata</taxon>
        <taxon>Euteleostomi</taxon>
        <taxon>Mammalia</taxon>
        <taxon>Eutheria</taxon>
        <taxon>Euarchontoglires</taxon>
        <taxon>Glires</taxon>
        <taxon>Rodentia</taxon>
        <taxon>Myomorpha</taxon>
        <taxon>Muroidea</taxon>
        <taxon>Muridae</taxon>
        <taxon>Murinae</taxon>
        <taxon>Apodemus</taxon>
    </lineage>
</organism>